<dbReference type="PANTHER" id="PTHR45988:SF90">
    <property type="entry name" value="ZINC FINGER PROTEIN ZAT10-LIKE"/>
    <property type="match status" value="1"/>
</dbReference>
<keyword evidence="6" id="KW-0804">Transcription</keyword>
<evidence type="ECO:0000313" key="8">
    <source>
        <dbReference type="Proteomes" id="UP000287651"/>
    </source>
</evidence>
<protein>
    <submittedName>
        <fullName evidence="7">Uncharacterized protein</fullName>
    </submittedName>
</protein>
<keyword evidence="2" id="KW-0677">Repeat</keyword>
<dbReference type="EMBL" id="AMZH03027892">
    <property type="protein sequence ID" value="RRT33954.1"/>
    <property type="molecule type" value="Genomic_DNA"/>
</dbReference>
<keyword evidence="5" id="KW-0805">Transcription regulation</keyword>
<evidence type="ECO:0000313" key="7">
    <source>
        <dbReference type="EMBL" id="RRT33954.1"/>
    </source>
</evidence>
<evidence type="ECO:0000256" key="6">
    <source>
        <dbReference type="ARBA" id="ARBA00023163"/>
    </source>
</evidence>
<dbReference type="GO" id="GO:0003700">
    <property type="term" value="F:DNA-binding transcription factor activity"/>
    <property type="evidence" value="ECO:0007669"/>
    <property type="project" value="InterPro"/>
</dbReference>
<keyword evidence="1" id="KW-0479">Metal-binding</keyword>
<keyword evidence="4" id="KW-0862">Zinc</keyword>
<dbReference type="GO" id="GO:0000976">
    <property type="term" value="F:transcription cis-regulatory region binding"/>
    <property type="evidence" value="ECO:0007669"/>
    <property type="project" value="TreeGrafter"/>
</dbReference>
<accession>A0A444CNR0</accession>
<sequence length="232" mass="24948">MDLDSARNYPMAVQTLETTVPTAIPLLSAETSDEELPHIEGWAKRKRSKRFFDHPPTEEEYLAFCLVMLARGGGSGTHRLPMLAPNSAPAVKLEHRCSVCGKAFGSYQALGGHKSSHRKPGSGVEEPSASGSSTASAAFVGGRVHRCSVCLKTFPSGQALGGHKRRHYDGSLGSGSLEGASSSHRAFDLNVPTSPDSEFDNVKRWAAAMKEEEEEEVQSSLAFKKPRLLVPA</sequence>
<dbReference type="GO" id="GO:0005634">
    <property type="term" value="C:nucleus"/>
    <property type="evidence" value="ECO:0007669"/>
    <property type="project" value="TreeGrafter"/>
</dbReference>
<dbReference type="PROSITE" id="PS50157">
    <property type="entry name" value="ZINC_FINGER_C2H2_2"/>
    <property type="match status" value="2"/>
</dbReference>
<dbReference type="AlphaFoldDB" id="A0A444CNR0"/>
<evidence type="ECO:0000256" key="5">
    <source>
        <dbReference type="ARBA" id="ARBA00023015"/>
    </source>
</evidence>
<dbReference type="Gene3D" id="3.30.160.60">
    <property type="entry name" value="Classic Zinc Finger"/>
    <property type="match status" value="1"/>
</dbReference>
<dbReference type="Pfam" id="PF13912">
    <property type="entry name" value="zf-C2H2_6"/>
    <property type="match status" value="2"/>
</dbReference>
<evidence type="ECO:0000256" key="3">
    <source>
        <dbReference type="ARBA" id="ARBA00022771"/>
    </source>
</evidence>
<comment type="caution">
    <text evidence="7">The sequence shown here is derived from an EMBL/GenBank/DDBJ whole genome shotgun (WGS) entry which is preliminary data.</text>
</comment>
<dbReference type="Proteomes" id="UP000287651">
    <property type="component" value="Unassembled WGS sequence"/>
</dbReference>
<dbReference type="InterPro" id="IPR044653">
    <property type="entry name" value="AZF1/2/3-like"/>
</dbReference>
<dbReference type="SUPFAM" id="SSF57667">
    <property type="entry name" value="beta-beta-alpha zinc fingers"/>
    <property type="match status" value="1"/>
</dbReference>
<proteinExistence type="predicted"/>
<dbReference type="InterPro" id="IPR036236">
    <property type="entry name" value="Znf_C2H2_sf"/>
</dbReference>
<dbReference type="PROSITE" id="PS00028">
    <property type="entry name" value="ZINC_FINGER_C2H2_1"/>
    <property type="match status" value="2"/>
</dbReference>
<dbReference type="GO" id="GO:0008270">
    <property type="term" value="F:zinc ion binding"/>
    <property type="evidence" value="ECO:0007669"/>
    <property type="project" value="UniProtKB-KW"/>
</dbReference>
<evidence type="ECO:0000256" key="4">
    <source>
        <dbReference type="ARBA" id="ARBA00022833"/>
    </source>
</evidence>
<dbReference type="PANTHER" id="PTHR45988">
    <property type="entry name" value="C2H2 TYPE ZINC FINGER TRANSCRIPTION FACTOR FAMILY-RELATED"/>
    <property type="match status" value="1"/>
</dbReference>
<dbReference type="InterPro" id="IPR013087">
    <property type="entry name" value="Znf_C2H2_type"/>
</dbReference>
<keyword evidence="3" id="KW-0863">Zinc-finger</keyword>
<organism evidence="7 8">
    <name type="scientific">Ensete ventricosum</name>
    <name type="common">Abyssinian banana</name>
    <name type="synonym">Musa ensete</name>
    <dbReference type="NCBI Taxonomy" id="4639"/>
    <lineage>
        <taxon>Eukaryota</taxon>
        <taxon>Viridiplantae</taxon>
        <taxon>Streptophyta</taxon>
        <taxon>Embryophyta</taxon>
        <taxon>Tracheophyta</taxon>
        <taxon>Spermatophyta</taxon>
        <taxon>Magnoliopsida</taxon>
        <taxon>Liliopsida</taxon>
        <taxon>Zingiberales</taxon>
        <taxon>Musaceae</taxon>
        <taxon>Ensete</taxon>
    </lineage>
</organism>
<reference evidence="7 8" key="1">
    <citation type="journal article" date="2014" name="Agronomy (Basel)">
        <title>A Draft Genome Sequence for Ensete ventricosum, the Drought-Tolerant Tree Against Hunger.</title>
        <authorList>
            <person name="Harrison J."/>
            <person name="Moore K.A."/>
            <person name="Paszkiewicz K."/>
            <person name="Jones T."/>
            <person name="Grant M."/>
            <person name="Ambacheew D."/>
            <person name="Muzemil S."/>
            <person name="Studholme D.J."/>
        </authorList>
    </citation>
    <scope>NUCLEOTIDE SEQUENCE [LARGE SCALE GENOMIC DNA]</scope>
</reference>
<evidence type="ECO:0000256" key="2">
    <source>
        <dbReference type="ARBA" id="ARBA00022737"/>
    </source>
</evidence>
<dbReference type="SMART" id="SM00355">
    <property type="entry name" value="ZnF_C2H2"/>
    <property type="match status" value="2"/>
</dbReference>
<name>A0A444CNR0_ENSVE</name>
<gene>
    <name evidence="7" type="ORF">B296_00057679</name>
</gene>
<evidence type="ECO:0000256" key="1">
    <source>
        <dbReference type="ARBA" id="ARBA00022723"/>
    </source>
</evidence>